<evidence type="ECO:0000313" key="2">
    <source>
        <dbReference type="Proteomes" id="UP000593568"/>
    </source>
</evidence>
<name>A0A7J9FQ29_9ROSI</name>
<comment type="caution">
    <text evidence="1">The sequence shown here is derived from an EMBL/GenBank/DDBJ whole genome shotgun (WGS) entry which is preliminary data.</text>
</comment>
<protein>
    <recommendedName>
        <fullName evidence="3">RNase H type-1 domain-containing protein</fullName>
    </recommendedName>
</protein>
<reference evidence="1 2" key="1">
    <citation type="journal article" date="2019" name="Genome Biol. Evol.">
        <title>Insights into the evolution of the New World diploid cottons (Gossypium, subgenus Houzingenia) based on genome sequencing.</title>
        <authorList>
            <person name="Grover C.E."/>
            <person name="Arick M.A. 2nd"/>
            <person name="Thrash A."/>
            <person name="Conover J.L."/>
            <person name="Sanders W.S."/>
            <person name="Peterson D.G."/>
            <person name="Frelichowski J.E."/>
            <person name="Scheffler J.A."/>
            <person name="Scheffler B.E."/>
            <person name="Wendel J.F."/>
        </authorList>
    </citation>
    <scope>NUCLEOTIDE SEQUENCE [LARGE SCALE GENOMIC DNA]</scope>
    <source>
        <strain evidence="1">8</strain>
        <tissue evidence="1">Leaf</tissue>
    </source>
</reference>
<evidence type="ECO:0000313" key="1">
    <source>
        <dbReference type="EMBL" id="MBA0787288.1"/>
    </source>
</evidence>
<sequence length="29" mass="3376">MRSEGEWKVKHIPRNQNLVANRLAKLSLS</sequence>
<dbReference type="Proteomes" id="UP000593568">
    <property type="component" value="Unassembled WGS sequence"/>
</dbReference>
<accession>A0A7J9FQ29</accession>
<keyword evidence="2" id="KW-1185">Reference proteome</keyword>
<dbReference type="AlphaFoldDB" id="A0A7J9FQ29"/>
<evidence type="ECO:0008006" key="3">
    <source>
        <dbReference type="Google" id="ProtNLM"/>
    </source>
</evidence>
<proteinExistence type="predicted"/>
<organism evidence="1 2">
    <name type="scientific">Gossypium trilobum</name>
    <dbReference type="NCBI Taxonomy" id="34281"/>
    <lineage>
        <taxon>Eukaryota</taxon>
        <taxon>Viridiplantae</taxon>
        <taxon>Streptophyta</taxon>
        <taxon>Embryophyta</taxon>
        <taxon>Tracheophyta</taxon>
        <taxon>Spermatophyta</taxon>
        <taxon>Magnoliopsida</taxon>
        <taxon>eudicotyledons</taxon>
        <taxon>Gunneridae</taxon>
        <taxon>Pentapetalae</taxon>
        <taxon>rosids</taxon>
        <taxon>malvids</taxon>
        <taxon>Malvales</taxon>
        <taxon>Malvaceae</taxon>
        <taxon>Malvoideae</taxon>
        <taxon>Gossypium</taxon>
    </lineage>
</organism>
<dbReference type="EMBL" id="JABEZW010225606">
    <property type="protein sequence ID" value="MBA0787288.1"/>
    <property type="molecule type" value="Genomic_DNA"/>
</dbReference>
<gene>
    <name evidence="1" type="ORF">Gotri_027723</name>
</gene>